<reference evidence="2 3" key="1">
    <citation type="submission" date="2019-01" db="EMBL/GenBank/DDBJ databases">
        <authorList>
            <person name="Ferrante I. M."/>
        </authorList>
    </citation>
    <scope>NUCLEOTIDE SEQUENCE [LARGE SCALE GENOMIC DNA]</scope>
    <source>
        <strain evidence="2 3">B856</strain>
    </source>
</reference>
<organism evidence="2 3">
    <name type="scientific">Pseudo-nitzschia multistriata</name>
    <dbReference type="NCBI Taxonomy" id="183589"/>
    <lineage>
        <taxon>Eukaryota</taxon>
        <taxon>Sar</taxon>
        <taxon>Stramenopiles</taxon>
        <taxon>Ochrophyta</taxon>
        <taxon>Bacillariophyta</taxon>
        <taxon>Bacillariophyceae</taxon>
        <taxon>Bacillariophycidae</taxon>
        <taxon>Bacillariales</taxon>
        <taxon>Bacillariaceae</taxon>
        <taxon>Pseudo-nitzschia</taxon>
    </lineage>
</organism>
<keyword evidence="3" id="KW-1185">Reference proteome</keyword>
<evidence type="ECO:0000256" key="1">
    <source>
        <dbReference type="SAM" id="Coils"/>
    </source>
</evidence>
<dbReference type="Proteomes" id="UP000291116">
    <property type="component" value="Unassembled WGS sequence"/>
</dbReference>
<protein>
    <submittedName>
        <fullName evidence="2">Uncharacterized protein</fullName>
    </submittedName>
</protein>
<dbReference type="AlphaFoldDB" id="A0A448Z416"/>
<sequence length="84" mass="10339">MRTLYRDRYQLAQVERMVQTAYENYLVDACNDQRRHKKNLLKEAETKATEEEMEIARRTAERFELFRCVELNNFFPLRNTGRRY</sequence>
<gene>
    <name evidence="2" type="ORF">PSNMU_V1.4_AUG-EV-PASAV3_0035110</name>
</gene>
<dbReference type="OrthoDB" id="10250354at2759"/>
<evidence type="ECO:0000313" key="2">
    <source>
        <dbReference type="EMBL" id="VEU36740.1"/>
    </source>
</evidence>
<keyword evidence="1" id="KW-0175">Coiled coil</keyword>
<dbReference type="EMBL" id="CAACVS010000102">
    <property type="protein sequence ID" value="VEU36740.1"/>
    <property type="molecule type" value="Genomic_DNA"/>
</dbReference>
<feature type="coiled-coil region" evidence="1">
    <location>
        <begin position="27"/>
        <end position="61"/>
    </location>
</feature>
<evidence type="ECO:0000313" key="3">
    <source>
        <dbReference type="Proteomes" id="UP000291116"/>
    </source>
</evidence>
<name>A0A448Z416_9STRA</name>
<proteinExistence type="predicted"/>
<accession>A0A448Z416</accession>